<feature type="transmembrane region" description="Helical" evidence="6">
    <location>
        <begin position="95"/>
        <end position="114"/>
    </location>
</feature>
<evidence type="ECO:0000256" key="1">
    <source>
        <dbReference type="ARBA" id="ARBA00004141"/>
    </source>
</evidence>
<evidence type="ECO:0000256" key="5">
    <source>
        <dbReference type="SAM" id="MobiDB-lite"/>
    </source>
</evidence>
<dbReference type="AlphaFoldDB" id="A0AAE0I6N1"/>
<evidence type="ECO:0000256" key="6">
    <source>
        <dbReference type="SAM" id="Phobius"/>
    </source>
</evidence>
<dbReference type="PANTHER" id="PTHR43461">
    <property type="entry name" value="TRANSMEMBRANE PROTEIN 256"/>
    <property type="match status" value="1"/>
</dbReference>
<comment type="caution">
    <text evidence="7">The sequence shown here is derived from an EMBL/GenBank/DDBJ whole genome shotgun (WGS) entry which is preliminary data.</text>
</comment>
<dbReference type="Pfam" id="PF04241">
    <property type="entry name" value="DUF423"/>
    <property type="match status" value="1"/>
</dbReference>
<evidence type="ECO:0000256" key="2">
    <source>
        <dbReference type="ARBA" id="ARBA00022692"/>
    </source>
</evidence>
<dbReference type="EMBL" id="JAUEPO010000006">
    <property type="protein sequence ID" value="KAK3319508.1"/>
    <property type="molecule type" value="Genomic_DNA"/>
</dbReference>
<keyword evidence="4 6" id="KW-0472">Membrane</keyword>
<evidence type="ECO:0000313" key="7">
    <source>
        <dbReference type="EMBL" id="KAK3319508.1"/>
    </source>
</evidence>
<evidence type="ECO:0000256" key="3">
    <source>
        <dbReference type="ARBA" id="ARBA00022989"/>
    </source>
</evidence>
<evidence type="ECO:0000313" key="8">
    <source>
        <dbReference type="Proteomes" id="UP001286456"/>
    </source>
</evidence>
<proteinExistence type="predicted"/>
<keyword evidence="3 6" id="KW-1133">Transmembrane helix</keyword>
<reference evidence="7" key="1">
    <citation type="journal article" date="2023" name="Mol. Phylogenet. Evol.">
        <title>Genome-scale phylogeny and comparative genomics of the fungal order Sordariales.</title>
        <authorList>
            <person name="Hensen N."/>
            <person name="Bonometti L."/>
            <person name="Westerberg I."/>
            <person name="Brannstrom I.O."/>
            <person name="Guillou S."/>
            <person name="Cros-Aarteil S."/>
            <person name="Calhoun S."/>
            <person name="Haridas S."/>
            <person name="Kuo A."/>
            <person name="Mondo S."/>
            <person name="Pangilinan J."/>
            <person name="Riley R."/>
            <person name="LaButti K."/>
            <person name="Andreopoulos B."/>
            <person name="Lipzen A."/>
            <person name="Chen C."/>
            <person name="Yan M."/>
            <person name="Daum C."/>
            <person name="Ng V."/>
            <person name="Clum A."/>
            <person name="Steindorff A."/>
            <person name="Ohm R.A."/>
            <person name="Martin F."/>
            <person name="Silar P."/>
            <person name="Natvig D.O."/>
            <person name="Lalanne C."/>
            <person name="Gautier V."/>
            <person name="Ament-Velasquez S.L."/>
            <person name="Kruys A."/>
            <person name="Hutchinson M.I."/>
            <person name="Powell A.J."/>
            <person name="Barry K."/>
            <person name="Miller A.N."/>
            <person name="Grigoriev I.V."/>
            <person name="Debuchy R."/>
            <person name="Gladieux P."/>
            <person name="Hiltunen Thoren M."/>
            <person name="Johannesson H."/>
        </authorList>
    </citation>
    <scope>NUCLEOTIDE SEQUENCE</scope>
    <source>
        <strain evidence="7">SMH4131-1</strain>
    </source>
</reference>
<feature type="compositionally biased region" description="Basic and acidic residues" evidence="5">
    <location>
        <begin position="1"/>
        <end position="10"/>
    </location>
</feature>
<keyword evidence="2 6" id="KW-0812">Transmembrane</keyword>
<feature type="region of interest" description="Disordered" evidence="5">
    <location>
        <begin position="1"/>
        <end position="27"/>
    </location>
</feature>
<protein>
    <submittedName>
        <fullName evidence="7">DUF423-domain-containing protein</fullName>
    </submittedName>
</protein>
<dbReference type="GO" id="GO:0016020">
    <property type="term" value="C:membrane"/>
    <property type="evidence" value="ECO:0007669"/>
    <property type="project" value="UniProtKB-SubCell"/>
</dbReference>
<dbReference type="Proteomes" id="UP001286456">
    <property type="component" value="Unassembled WGS sequence"/>
</dbReference>
<feature type="transmembrane region" description="Helical" evidence="6">
    <location>
        <begin position="126"/>
        <end position="147"/>
    </location>
</feature>
<name>A0AAE0I6N1_9PEZI</name>
<dbReference type="PANTHER" id="PTHR43461:SF1">
    <property type="entry name" value="TRANSMEMBRANE PROTEIN 256"/>
    <property type="match status" value="1"/>
</dbReference>
<feature type="transmembrane region" description="Helical" evidence="6">
    <location>
        <begin position="38"/>
        <end position="60"/>
    </location>
</feature>
<organism evidence="7 8">
    <name type="scientific">Cercophora scortea</name>
    <dbReference type="NCBI Taxonomy" id="314031"/>
    <lineage>
        <taxon>Eukaryota</taxon>
        <taxon>Fungi</taxon>
        <taxon>Dikarya</taxon>
        <taxon>Ascomycota</taxon>
        <taxon>Pezizomycotina</taxon>
        <taxon>Sordariomycetes</taxon>
        <taxon>Sordariomycetidae</taxon>
        <taxon>Sordariales</taxon>
        <taxon>Lasiosphaeriaceae</taxon>
        <taxon>Cercophora</taxon>
    </lineage>
</organism>
<dbReference type="InterPro" id="IPR006696">
    <property type="entry name" value="DUF423"/>
</dbReference>
<accession>A0AAE0I6N1</accession>
<reference evidence="7" key="2">
    <citation type="submission" date="2023-06" db="EMBL/GenBank/DDBJ databases">
        <authorList>
            <consortium name="Lawrence Berkeley National Laboratory"/>
            <person name="Haridas S."/>
            <person name="Hensen N."/>
            <person name="Bonometti L."/>
            <person name="Westerberg I."/>
            <person name="Brannstrom I.O."/>
            <person name="Guillou S."/>
            <person name="Cros-Aarteil S."/>
            <person name="Calhoun S."/>
            <person name="Kuo A."/>
            <person name="Mondo S."/>
            <person name="Pangilinan J."/>
            <person name="Riley R."/>
            <person name="Labutti K."/>
            <person name="Andreopoulos B."/>
            <person name="Lipzen A."/>
            <person name="Chen C."/>
            <person name="Yanf M."/>
            <person name="Daum C."/>
            <person name="Ng V."/>
            <person name="Clum A."/>
            <person name="Steindorff A."/>
            <person name="Ohm R."/>
            <person name="Martin F."/>
            <person name="Silar P."/>
            <person name="Natvig D."/>
            <person name="Lalanne C."/>
            <person name="Gautier V."/>
            <person name="Ament-Velasquez S.L."/>
            <person name="Kruys A."/>
            <person name="Hutchinson M.I."/>
            <person name="Powell A.J."/>
            <person name="Barry K."/>
            <person name="Miller A.N."/>
            <person name="Grigoriev I.V."/>
            <person name="Debuchy R."/>
            <person name="Gladieux P."/>
            <person name="Thoren M.H."/>
            <person name="Johannesson H."/>
        </authorList>
    </citation>
    <scope>NUCLEOTIDE SEQUENCE</scope>
    <source>
        <strain evidence="7">SMH4131-1</strain>
    </source>
</reference>
<gene>
    <name evidence="7" type="ORF">B0T19DRAFT_445316</name>
</gene>
<sequence length="156" mass="16430">MPTSTHHDDPAAAPPAETSPLLDHPTPTQPYKMSSATFWKIGAFYGAAAVGLGAFGAHGLKNRISDPKKLASWGTAAQYQLVHSVVLLIARDHPVAGVCFTLGMTMFSGSIYGLTLLPEGDGLRKVLGPTTPLGGLFLIAGWLALAFGTRGRITRF</sequence>
<evidence type="ECO:0000256" key="4">
    <source>
        <dbReference type="ARBA" id="ARBA00023136"/>
    </source>
</evidence>
<comment type="subcellular location">
    <subcellularLocation>
        <location evidence="1">Membrane</location>
        <topology evidence="1">Multi-pass membrane protein</topology>
    </subcellularLocation>
</comment>
<keyword evidence="8" id="KW-1185">Reference proteome</keyword>